<proteinExistence type="predicted"/>
<keyword evidence="2" id="KW-1185">Reference proteome</keyword>
<reference evidence="1 2" key="1">
    <citation type="submission" date="2024-01" db="EMBL/GenBank/DDBJ databases">
        <title>Seven novel Bacillus-like species.</title>
        <authorList>
            <person name="Liu G."/>
        </authorList>
    </citation>
    <scope>NUCLEOTIDE SEQUENCE [LARGE SCALE GENOMIC DNA]</scope>
    <source>
        <strain evidence="1 2">FJAT-51639</strain>
    </source>
</reference>
<evidence type="ECO:0008006" key="3">
    <source>
        <dbReference type="Google" id="ProtNLM"/>
    </source>
</evidence>
<dbReference type="SUPFAM" id="SSF53335">
    <property type="entry name" value="S-adenosyl-L-methionine-dependent methyltransferases"/>
    <property type="match status" value="1"/>
</dbReference>
<dbReference type="Proteomes" id="UP001372526">
    <property type="component" value="Unassembled WGS sequence"/>
</dbReference>
<gene>
    <name evidence="1" type="ORF">WAZ07_15260</name>
</gene>
<dbReference type="InterPro" id="IPR029063">
    <property type="entry name" value="SAM-dependent_MTases_sf"/>
</dbReference>
<dbReference type="RefSeq" id="WP_336473159.1">
    <property type="nucleotide sequence ID" value="NZ_JBAWSX010000008.1"/>
</dbReference>
<dbReference type="Gene3D" id="3.40.50.150">
    <property type="entry name" value="Vaccinia Virus protein VP39"/>
    <property type="match status" value="1"/>
</dbReference>
<accession>A0ABU8FIY2</accession>
<name>A0ABU8FIY2_9BACI</name>
<organism evidence="1 2">
    <name type="scientific">Bacillus bruguierae</name>
    <dbReference type="NCBI Taxonomy" id="3127667"/>
    <lineage>
        <taxon>Bacteria</taxon>
        <taxon>Bacillati</taxon>
        <taxon>Bacillota</taxon>
        <taxon>Bacilli</taxon>
        <taxon>Bacillales</taxon>
        <taxon>Bacillaceae</taxon>
        <taxon>Bacillus</taxon>
    </lineage>
</organism>
<sequence length="80" mass="9603">MNHQKEYWNEVANEKQFTTPFQFDWFSKYVNKEAAILDYGCGYGRTLLELKQNQFMNLYGVFELADGAVLRHHHEERVKE</sequence>
<dbReference type="EMBL" id="JBAWSX010000008">
    <property type="protein sequence ID" value="MEI4802652.1"/>
    <property type="molecule type" value="Genomic_DNA"/>
</dbReference>
<evidence type="ECO:0000313" key="2">
    <source>
        <dbReference type="Proteomes" id="UP001372526"/>
    </source>
</evidence>
<comment type="caution">
    <text evidence="1">The sequence shown here is derived from an EMBL/GenBank/DDBJ whole genome shotgun (WGS) entry which is preliminary data.</text>
</comment>
<protein>
    <recommendedName>
        <fullName evidence="3">Class I SAM-dependent methyltransferase</fullName>
    </recommendedName>
</protein>
<evidence type="ECO:0000313" key="1">
    <source>
        <dbReference type="EMBL" id="MEI4802652.1"/>
    </source>
</evidence>